<dbReference type="PANTHER" id="PTHR42852:SF18">
    <property type="entry name" value="CHROMOSOME UNDETERMINED SCAFFOLD_47, WHOLE GENOME SHOTGUN SEQUENCE"/>
    <property type="match status" value="1"/>
</dbReference>
<accession>A0A7H1MYF0</accession>
<evidence type="ECO:0000313" key="2">
    <source>
        <dbReference type="EMBL" id="QNT68486.1"/>
    </source>
</evidence>
<feature type="domain" description="Thioredoxin" evidence="1">
    <location>
        <begin position="21"/>
        <end position="165"/>
    </location>
</feature>
<dbReference type="AlphaFoldDB" id="A0A7H1MYF0"/>
<dbReference type="KEGG" id="dvn:HQ394_02800"/>
<proteinExistence type="predicted"/>
<dbReference type="InterPro" id="IPR050553">
    <property type="entry name" value="Thioredoxin_ResA/DsbE_sf"/>
</dbReference>
<dbReference type="Proteomes" id="UP000516369">
    <property type="component" value="Chromosome"/>
</dbReference>
<dbReference type="InterPro" id="IPR036249">
    <property type="entry name" value="Thioredoxin-like_sf"/>
</dbReference>
<name>A0A7H1MYF0_9PROT</name>
<dbReference type="PANTHER" id="PTHR42852">
    <property type="entry name" value="THIOL:DISULFIDE INTERCHANGE PROTEIN DSBE"/>
    <property type="match status" value="1"/>
</dbReference>
<dbReference type="SUPFAM" id="SSF52833">
    <property type="entry name" value="Thioredoxin-like"/>
    <property type="match status" value="1"/>
</dbReference>
<dbReference type="CDD" id="cd02966">
    <property type="entry name" value="TlpA_like_family"/>
    <property type="match status" value="1"/>
</dbReference>
<dbReference type="Gene3D" id="3.40.30.10">
    <property type="entry name" value="Glutaredoxin"/>
    <property type="match status" value="1"/>
</dbReference>
<evidence type="ECO:0000259" key="1">
    <source>
        <dbReference type="PROSITE" id="PS51352"/>
    </source>
</evidence>
<dbReference type="InterPro" id="IPR000866">
    <property type="entry name" value="AhpC/TSA"/>
</dbReference>
<dbReference type="GO" id="GO:0016491">
    <property type="term" value="F:oxidoreductase activity"/>
    <property type="evidence" value="ECO:0007669"/>
    <property type="project" value="InterPro"/>
</dbReference>
<protein>
    <submittedName>
        <fullName evidence="2">TlpA family protein disulfide reductase</fullName>
    </submittedName>
</protein>
<dbReference type="PROSITE" id="PS51352">
    <property type="entry name" value="THIOREDOXIN_2"/>
    <property type="match status" value="1"/>
</dbReference>
<evidence type="ECO:0000313" key="3">
    <source>
        <dbReference type="Proteomes" id="UP000516369"/>
    </source>
</evidence>
<dbReference type="InterPro" id="IPR013766">
    <property type="entry name" value="Thioredoxin_domain"/>
</dbReference>
<dbReference type="Pfam" id="PF00578">
    <property type="entry name" value="AhpC-TSA"/>
    <property type="match status" value="1"/>
</dbReference>
<organism evidence="2 3">
    <name type="scientific">Defluviicoccus vanus</name>
    <dbReference type="NCBI Taxonomy" id="111831"/>
    <lineage>
        <taxon>Bacteria</taxon>
        <taxon>Pseudomonadati</taxon>
        <taxon>Pseudomonadota</taxon>
        <taxon>Alphaproteobacteria</taxon>
        <taxon>Rhodospirillales</taxon>
        <taxon>Rhodospirillaceae</taxon>
        <taxon>Defluviicoccus</taxon>
    </lineage>
</organism>
<dbReference type="EMBL" id="CP053923">
    <property type="protein sequence ID" value="QNT68486.1"/>
    <property type="molecule type" value="Genomic_DNA"/>
</dbReference>
<keyword evidence="3" id="KW-1185">Reference proteome</keyword>
<reference evidence="2 3" key="1">
    <citation type="submission" date="2020-05" db="EMBL/GenBank/DDBJ databases">
        <title>Complete closed genome sequence of Defluviicoccus vanus.</title>
        <authorList>
            <person name="Bessarab I."/>
            <person name="Arumugam K."/>
            <person name="Maszenan A.M."/>
            <person name="Seviour R.J."/>
            <person name="Williams R.B."/>
        </authorList>
    </citation>
    <scope>NUCLEOTIDE SEQUENCE [LARGE SCALE GENOMIC DNA]</scope>
    <source>
        <strain evidence="2 3">Ben 114</strain>
    </source>
</reference>
<sequence length="168" mass="17807">MARKRHDGRLQSAAVITRQFFRCGEAASSSGSAVYRRDGQGAIARSVSGAALVVNFWATWCGPCIKEMPALDALAKKVEKRGIVVLALSSDREGAPVVRQYFDKNGLTGLPVSIDALSKVARTLDIVGLPTTVFFDAQGRQVGRVVGAAEWDAPATIEFLTACLAPAA</sequence>
<gene>
    <name evidence="2" type="ORF">HQ394_02800</name>
</gene>
<dbReference type="GO" id="GO:0016209">
    <property type="term" value="F:antioxidant activity"/>
    <property type="evidence" value="ECO:0007669"/>
    <property type="project" value="InterPro"/>
</dbReference>